<reference evidence="1" key="1">
    <citation type="submission" date="2022-05" db="EMBL/GenBank/DDBJ databases">
        <title>Sphingomonas sp. strain RP10 Genome sequencing and assembly.</title>
        <authorList>
            <person name="Kim I."/>
        </authorList>
    </citation>
    <scope>NUCLEOTIDE SEQUENCE</scope>
    <source>
        <strain evidence="1">RP10</strain>
    </source>
</reference>
<comment type="caution">
    <text evidence="1">The sequence shown here is derived from an EMBL/GenBank/DDBJ whole genome shotgun (WGS) entry which is preliminary data.</text>
</comment>
<dbReference type="EMBL" id="JAMLDY010000015">
    <property type="protein sequence ID" value="MCP3735727.1"/>
    <property type="molecule type" value="Genomic_DNA"/>
</dbReference>
<name>A0A9X2HTR5_9SPHN</name>
<dbReference type="InterPro" id="IPR038573">
    <property type="entry name" value="BrnT_sf"/>
</dbReference>
<protein>
    <submittedName>
        <fullName evidence="1">BrnT family toxin</fullName>
    </submittedName>
</protein>
<dbReference type="Gene3D" id="3.10.450.530">
    <property type="entry name" value="Ribonuclease toxin, BrnT, of type II toxin-antitoxin system"/>
    <property type="match status" value="1"/>
</dbReference>
<dbReference type="RefSeq" id="WP_254289727.1">
    <property type="nucleotide sequence ID" value="NZ_JAMLDY010000015.1"/>
</dbReference>
<accession>A0A9X2HTR5</accession>
<dbReference type="AlphaFoldDB" id="A0A9X2HTR5"/>
<dbReference type="Proteomes" id="UP001139486">
    <property type="component" value="Unassembled WGS sequence"/>
</dbReference>
<keyword evidence="2" id="KW-1185">Reference proteome</keyword>
<dbReference type="InterPro" id="IPR007460">
    <property type="entry name" value="BrnT_toxin"/>
</dbReference>
<dbReference type="Pfam" id="PF04365">
    <property type="entry name" value="BrnT_toxin"/>
    <property type="match status" value="1"/>
</dbReference>
<sequence>MDITFDPAKDVINRAKHGVSLAFGEQIWADDAVVIVPTIRVEDGERRFRAIGIVDGRLWTAVHVYRDRTVRMISVRRSNDGERRIYDSN</sequence>
<evidence type="ECO:0000313" key="2">
    <source>
        <dbReference type="Proteomes" id="UP001139486"/>
    </source>
</evidence>
<evidence type="ECO:0000313" key="1">
    <source>
        <dbReference type="EMBL" id="MCP3735727.1"/>
    </source>
</evidence>
<gene>
    <name evidence="1" type="ORF">M9979_12665</name>
</gene>
<proteinExistence type="predicted"/>
<organism evidence="1 2">
    <name type="scientific">Sphingomonas liriopis</name>
    <dbReference type="NCBI Taxonomy" id="2949094"/>
    <lineage>
        <taxon>Bacteria</taxon>
        <taxon>Pseudomonadati</taxon>
        <taxon>Pseudomonadota</taxon>
        <taxon>Alphaproteobacteria</taxon>
        <taxon>Sphingomonadales</taxon>
        <taxon>Sphingomonadaceae</taxon>
        <taxon>Sphingomonas</taxon>
    </lineage>
</organism>